<keyword evidence="2" id="KW-0520">NAD</keyword>
<organism evidence="5 6">
    <name type="scientific">Paenibacillus cineris</name>
    <dbReference type="NCBI Taxonomy" id="237530"/>
    <lineage>
        <taxon>Bacteria</taxon>
        <taxon>Bacillati</taxon>
        <taxon>Bacillota</taxon>
        <taxon>Bacilli</taxon>
        <taxon>Bacillales</taxon>
        <taxon>Paenibacillaceae</taxon>
        <taxon>Paenibacillus</taxon>
    </lineage>
</organism>
<dbReference type="Gene3D" id="3.40.50.720">
    <property type="entry name" value="NAD(P)-binding Rossmann-like Domain"/>
    <property type="match status" value="2"/>
</dbReference>
<dbReference type="InterPro" id="IPR017476">
    <property type="entry name" value="UDP-Glc/GDP-Man"/>
</dbReference>
<dbReference type="NCBIfam" id="NF008286">
    <property type="entry name" value="PRK11064.1"/>
    <property type="match status" value="1"/>
</dbReference>
<keyword evidence="6" id="KW-1185">Reference proteome</keyword>
<sequence>MVNKVCVIGLGYIGLPTASLLAIKGFDVHGVDVNRQTIDLINQGEVHIVEPDLDIMVKAAVQSGRLHVSEEPEEADVFILAVPTPFQENQKPDLSYVKQAVLAVVPYLRPGNIVILESTSPVGTTETATEWLMEARTDLSVSGLVHQASRRIYVAHCPERVMPGQILRELVENDRIIGGIDLESTQRAVAFYRQFVSGKILETNAKTAEMAKLAENSFRDVNIAFANELSLICDHLGINVWELIRLANHHPRVNILQPGPGVGGHCIAVDPWFLVDAAPEQAKLIHTARVVNDFKPGYVVEKVAERAKRLKSPIIACLGLSFKANIDDLRESPAAAIVEHLSKLEIGTLLAVEPHIRVLPESLQQAGVQLMEIEEAVRKADIVLLLVNHDAFYPIDRNLLQEKIVMDTRGFFSESPRVQVGV</sequence>
<dbReference type="InterPro" id="IPR014026">
    <property type="entry name" value="UDP-Glc/GDP-Man_DH_dimer"/>
</dbReference>
<dbReference type="Pfam" id="PF03720">
    <property type="entry name" value="UDPG_MGDP_dh_C"/>
    <property type="match status" value="1"/>
</dbReference>
<dbReference type="PIRSF" id="PIRSF000124">
    <property type="entry name" value="UDPglc_GDPman_dh"/>
    <property type="match status" value="1"/>
</dbReference>
<accession>A0ABQ4L972</accession>
<dbReference type="RefSeq" id="WP_212983148.1">
    <property type="nucleotide sequence ID" value="NZ_BORU01000001.1"/>
</dbReference>
<evidence type="ECO:0000256" key="2">
    <source>
        <dbReference type="ARBA" id="ARBA00023027"/>
    </source>
</evidence>
<dbReference type="Gene3D" id="1.20.5.100">
    <property type="entry name" value="Cytochrome c1, transmembrane anchor, C-terminal"/>
    <property type="match status" value="1"/>
</dbReference>
<dbReference type="Pfam" id="PF00984">
    <property type="entry name" value="UDPG_MGDP_dh"/>
    <property type="match status" value="1"/>
</dbReference>
<protein>
    <submittedName>
        <fullName evidence="5">UDP-N-acetyl-D-mannosamine dehydrogenase</fullName>
    </submittedName>
</protein>
<dbReference type="PANTHER" id="PTHR43491">
    <property type="entry name" value="UDP-N-ACETYL-D-MANNOSAMINE DEHYDROGENASE"/>
    <property type="match status" value="1"/>
</dbReference>
<dbReference type="NCBIfam" id="TIGR03026">
    <property type="entry name" value="NDP-sugDHase"/>
    <property type="match status" value="1"/>
</dbReference>
<dbReference type="InterPro" id="IPR008927">
    <property type="entry name" value="6-PGluconate_DH-like_C_sf"/>
</dbReference>
<evidence type="ECO:0000256" key="1">
    <source>
        <dbReference type="ARBA" id="ARBA00023002"/>
    </source>
</evidence>
<dbReference type="InterPro" id="IPR001732">
    <property type="entry name" value="UDP-Glc/GDP-Man_DH_N"/>
</dbReference>
<comment type="caution">
    <text evidence="5">The sequence shown here is derived from an EMBL/GenBank/DDBJ whole genome shotgun (WGS) entry which is preliminary data.</text>
</comment>
<dbReference type="PIRSF" id="PIRSF500136">
    <property type="entry name" value="UDP_ManNAc_DH"/>
    <property type="match status" value="1"/>
</dbReference>
<feature type="domain" description="UDP-glucose/GDP-mannose dehydrogenase C-terminal" evidence="4">
    <location>
        <begin position="316"/>
        <end position="414"/>
    </location>
</feature>
<dbReference type="PANTHER" id="PTHR43491:SF1">
    <property type="entry name" value="UDP-N-ACETYL-D-MANNOSAMINE DEHYDROGENASE"/>
    <property type="match status" value="1"/>
</dbReference>
<dbReference type="Pfam" id="PF03721">
    <property type="entry name" value="UDPG_MGDP_dh_N"/>
    <property type="match status" value="1"/>
</dbReference>
<dbReference type="SMART" id="SM00984">
    <property type="entry name" value="UDPG_MGDP_dh_C"/>
    <property type="match status" value="1"/>
</dbReference>
<gene>
    <name evidence="5" type="primary">wecC</name>
    <name evidence="5" type="ORF">J21TS7_13380</name>
</gene>
<dbReference type="InterPro" id="IPR036291">
    <property type="entry name" value="NAD(P)-bd_dom_sf"/>
</dbReference>
<dbReference type="Proteomes" id="UP000676601">
    <property type="component" value="Unassembled WGS sequence"/>
</dbReference>
<evidence type="ECO:0000313" key="5">
    <source>
        <dbReference type="EMBL" id="GIO53020.1"/>
    </source>
</evidence>
<dbReference type="InterPro" id="IPR036220">
    <property type="entry name" value="UDP-Glc/GDP-Man_DH_C_sf"/>
</dbReference>
<dbReference type="InterPro" id="IPR028359">
    <property type="entry name" value="UDP_ManNAc/GlcNAc_DH"/>
</dbReference>
<dbReference type="SUPFAM" id="SSF52413">
    <property type="entry name" value="UDP-glucose/GDP-mannose dehydrogenase C-terminal domain"/>
    <property type="match status" value="1"/>
</dbReference>
<dbReference type="SUPFAM" id="SSF51735">
    <property type="entry name" value="NAD(P)-binding Rossmann-fold domains"/>
    <property type="match status" value="1"/>
</dbReference>
<dbReference type="SUPFAM" id="SSF48179">
    <property type="entry name" value="6-phosphogluconate dehydrogenase C-terminal domain-like"/>
    <property type="match status" value="1"/>
</dbReference>
<evidence type="ECO:0000256" key="3">
    <source>
        <dbReference type="PIRNR" id="PIRNR000124"/>
    </source>
</evidence>
<proteinExistence type="inferred from homology"/>
<comment type="similarity">
    <text evidence="3">Belongs to the UDP-glucose/GDP-mannose dehydrogenase family.</text>
</comment>
<evidence type="ECO:0000259" key="4">
    <source>
        <dbReference type="SMART" id="SM00984"/>
    </source>
</evidence>
<name>A0ABQ4L972_9BACL</name>
<reference evidence="5 6" key="1">
    <citation type="submission" date="2021-03" db="EMBL/GenBank/DDBJ databases">
        <title>Antimicrobial resistance genes in bacteria isolated from Japanese honey, and their potential for conferring macrolide and lincosamide resistance in the American foulbrood pathogen Paenibacillus larvae.</title>
        <authorList>
            <person name="Okamoto M."/>
            <person name="Kumagai M."/>
            <person name="Kanamori H."/>
            <person name="Takamatsu D."/>
        </authorList>
    </citation>
    <scope>NUCLEOTIDE SEQUENCE [LARGE SCALE GENOMIC DNA]</scope>
    <source>
        <strain evidence="5 6">J21TS7</strain>
    </source>
</reference>
<evidence type="ECO:0000313" key="6">
    <source>
        <dbReference type="Proteomes" id="UP000676601"/>
    </source>
</evidence>
<dbReference type="InterPro" id="IPR014027">
    <property type="entry name" value="UDP-Glc/GDP-Man_DH_C"/>
</dbReference>
<keyword evidence="1" id="KW-0560">Oxidoreductase</keyword>
<dbReference type="EMBL" id="BORU01000001">
    <property type="protein sequence ID" value="GIO53020.1"/>
    <property type="molecule type" value="Genomic_DNA"/>
</dbReference>